<proteinExistence type="inferred from homology"/>
<comment type="function">
    <text evidence="8">Component of the Mediator complex, a coactivator involved in the regulated transcription of nearly all RNA polymerase II-dependent genes. Mediator functions as a bridge to convey information from gene-specific regulatory proteins to the basal RNA polymerase II transcription machinery. Mediator is recruited to promoters by direct interactions with regulatory proteins and serves as a scaffold for the assembly of a functional preinitiation complex with RNA polymerase II and the general transcription factors.</text>
</comment>
<dbReference type="OrthoDB" id="1929813at2759"/>
<evidence type="ECO:0000256" key="1">
    <source>
        <dbReference type="ARBA" id="ARBA00004123"/>
    </source>
</evidence>
<organism evidence="10 11">
    <name type="scientific">Botryobasidium botryosum (strain FD-172 SS1)</name>
    <dbReference type="NCBI Taxonomy" id="930990"/>
    <lineage>
        <taxon>Eukaryota</taxon>
        <taxon>Fungi</taxon>
        <taxon>Dikarya</taxon>
        <taxon>Basidiomycota</taxon>
        <taxon>Agaricomycotina</taxon>
        <taxon>Agaricomycetes</taxon>
        <taxon>Cantharellales</taxon>
        <taxon>Botryobasidiaceae</taxon>
        <taxon>Botryobasidium</taxon>
    </lineage>
</organism>
<protein>
    <recommendedName>
        <fullName evidence="3 8">Mediator of RNA polymerase II transcription subunit 4</fullName>
    </recommendedName>
    <alternativeName>
        <fullName evidence="7 8">Mediator complex subunit 4</fullName>
    </alternativeName>
</protein>
<reference evidence="11" key="1">
    <citation type="journal article" date="2014" name="Proc. Natl. Acad. Sci. U.S.A.">
        <title>Extensive sampling of basidiomycete genomes demonstrates inadequacy of the white-rot/brown-rot paradigm for wood decay fungi.</title>
        <authorList>
            <person name="Riley R."/>
            <person name="Salamov A.A."/>
            <person name="Brown D.W."/>
            <person name="Nagy L.G."/>
            <person name="Floudas D."/>
            <person name="Held B.W."/>
            <person name="Levasseur A."/>
            <person name="Lombard V."/>
            <person name="Morin E."/>
            <person name="Otillar R."/>
            <person name="Lindquist E.A."/>
            <person name="Sun H."/>
            <person name="LaButti K.M."/>
            <person name="Schmutz J."/>
            <person name="Jabbour D."/>
            <person name="Luo H."/>
            <person name="Baker S.E."/>
            <person name="Pisabarro A.G."/>
            <person name="Walton J.D."/>
            <person name="Blanchette R.A."/>
            <person name="Henrissat B."/>
            <person name="Martin F."/>
            <person name="Cullen D."/>
            <person name="Hibbett D.S."/>
            <person name="Grigoriev I.V."/>
        </authorList>
    </citation>
    <scope>NUCLEOTIDE SEQUENCE [LARGE SCALE GENOMIC DNA]</scope>
    <source>
        <strain evidence="11">FD-172 SS1</strain>
    </source>
</reference>
<dbReference type="EMBL" id="KL198046">
    <property type="protein sequence ID" value="KDQ13067.1"/>
    <property type="molecule type" value="Genomic_DNA"/>
</dbReference>
<evidence type="ECO:0000256" key="4">
    <source>
        <dbReference type="ARBA" id="ARBA00023015"/>
    </source>
</evidence>
<evidence type="ECO:0000256" key="7">
    <source>
        <dbReference type="ARBA" id="ARBA00031257"/>
    </source>
</evidence>
<sequence length="240" mass="26100">MSSPPSPPKSMRATLHAPLAEFTALTQTLFLSLAPSPTRPPAAPSSSAFLACDAALAAALREARAHQVRQRRIEALKLEVLALEGRIREVCVVLEKGRRELEGILEEGEERVRGIEQAKKGAAPYTALLSYASILSTFTSAPPSATPLAADQRAPANFRPPFPTEEMMRKGRLNEGEPLGTLAQTREIGRPPTPSVVPPAHNVNQGARPADPINYRQDYYHREPVTADVFDLDLNPDLDL</sequence>
<comment type="subcellular location">
    <subcellularLocation>
        <location evidence="1 8">Nucleus</location>
    </subcellularLocation>
</comment>
<dbReference type="STRING" id="930990.A0A067MMF5"/>
<evidence type="ECO:0000256" key="9">
    <source>
        <dbReference type="SAM" id="MobiDB-lite"/>
    </source>
</evidence>
<dbReference type="InterPro" id="IPR019258">
    <property type="entry name" value="Mediator_Med4"/>
</dbReference>
<dbReference type="Proteomes" id="UP000027195">
    <property type="component" value="Unassembled WGS sequence"/>
</dbReference>
<dbReference type="GO" id="GO:0070847">
    <property type="term" value="C:core mediator complex"/>
    <property type="evidence" value="ECO:0007669"/>
    <property type="project" value="TreeGrafter"/>
</dbReference>
<evidence type="ECO:0000256" key="6">
    <source>
        <dbReference type="ARBA" id="ARBA00023242"/>
    </source>
</evidence>
<dbReference type="GO" id="GO:0003712">
    <property type="term" value="F:transcription coregulator activity"/>
    <property type="evidence" value="ECO:0007669"/>
    <property type="project" value="InterPro"/>
</dbReference>
<evidence type="ECO:0000313" key="11">
    <source>
        <dbReference type="Proteomes" id="UP000027195"/>
    </source>
</evidence>
<keyword evidence="8" id="KW-0010">Activator</keyword>
<comment type="subunit">
    <text evidence="8">Component of the Mediator complex.</text>
</comment>
<evidence type="ECO:0000256" key="3">
    <source>
        <dbReference type="ARBA" id="ARBA00020629"/>
    </source>
</evidence>
<dbReference type="Pfam" id="PF10018">
    <property type="entry name" value="Med4"/>
    <property type="match status" value="1"/>
</dbReference>
<dbReference type="HOGENOM" id="CLU_1156213_0_0_1"/>
<keyword evidence="5 8" id="KW-0804">Transcription</keyword>
<keyword evidence="6 8" id="KW-0539">Nucleus</keyword>
<feature type="region of interest" description="Disordered" evidence="9">
    <location>
        <begin position="185"/>
        <end position="211"/>
    </location>
</feature>
<dbReference type="InParanoid" id="A0A067MMF5"/>
<dbReference type="GO" id="GO:0016592">
    <property type="term" value="C:mediator complex"/>
    <property type="evidence" value="ECO:0007669"/>
    <property type="project" value="InterPro"/>
</dbReference>
<keyword evidence="11" id="KW-1185">Reference proteome</keyword>
<dbReference type="PANTHER" id="PTHR13208:SF2">
    <property type="entry name" value="MEDIATOR OF RNA POLYMERASE II TRANSCRIPTION SUBUNIT 4"/>
    <property type="match status" value="1"/>
</dbReference>
<evidence type="ECO:0000256" key="5">
    <source>
        <dbReference type="ARBA" id="ARBA00023163"/>
    </source>
</evidence>
<accession>A0A067MMF5</accession>
<dbReference type="PANTHER" id="PTHR13208">
    <property type="entry name" value="MEDIATOR OF RNA POLYMERASE II TRANSCRIPTION SUBUNIT 4"/>
    <property type="match status" value="1"/>
</dbReference>
<comment type="similarity">
    <text evidence="2 8">Belongs to the Mediator complex subunit 4 family.</text>
</comment>
<evidence type="ECO:0000313" key="10">
    <source>
        <dbReference type="EMBL" id="KDQ13067.1"/>
    </source>
</evidence>
<name>A0A067MMF5_BOTB1</name>
<dbReference type="AlphaFoldDB" id="A0A067MMF5"/>
<dbReference type="GO" id="GO:0006357">
    <property type="term" value="P:regulation of transcription by RNA polymerase II"/>
    <property type="evidence" value="ECO:0007669"/>
    <property type="project" value="InterPro"/>
</dbReference>
<keyword evidence="4 8" id="KW-0805">Transcription regulation</keyword>
<evidence type="ECO:0000256" key="8">
    <source>
        <dbReference type="RuleBase" id="RU364141"/>
    </source>
</evidence>
<evidence type="ECO:0000256" key="2">
    <source>
        <dbReference type="ARBA" id="ARBA00009626"/>
    </source>
</evidence>
<gene>
    <name evidence="8" type="primary">MED4</name>
    <name evidence="10" type="ORF">BOTBODRAFT_175928</name>
</gene>